<evidence type="ECO:0008006" key="3">
    <source>
        <dbReference type="Google" id="ProtNLM"/>
    </source>
</evidence>
<name>A0A7G5FGU9_9CORY</name>
<dbReference type="Proteomes" id="UP000515570">
    <property type="component" value="Chromosome"/>
</dbReference>
<organism evidence="1 2">
    <name type="scientific">Corynebacterium hindlerae</name>
    <dbReference type="NCBI Taxonomy" id="699041"/>
    <lineage>
        <taxon>Bacteria</taxon>
        <taxon>Bacillati</taxon>
        <taxon>Actinomycetota</taxon>
        <taxon>Actinomycetes</taxon>
        <taxon>Mycobacteriales</taxon>
        <taxon>Corynebacteriaceae</taxon>
        <taxon>Corynebacterium</taxon>
    </lineage>
</organism>
<sequence>MKPDEIFSRRPHTVDSLTWKAIGPVICDLAAEVVTKRPETNLEHVRAAITRHVLYCYCHGLPLERGVLLDEYVIERHYMNFDGTVQTRKAHHSTMKLAARILNGSLPQRRPVHPDYEPEKPYSPAEIEKLLTWTTAARSSTKRDNRLLVFALAYGAALKTN</sequence>
<dbReference type="RefSeq" id="WP_182386657.1">
    <property type="nucleotide sequence ID" value="NZ_CP059833.1"/>
</dbReference>
<dbReference type="AlphaFoldDB" id="A0A7G5FGU9"/>
<accession>A0A7G5FGU9</accession>
<reference evidence="1 2" key="1">
    <citation type="submission" date="2020-07" db="EMBL/GenBank/DDBJ databases">
        <title>non toxigenic Corynebacterium sp. nov from a clinical source.</title>
        <authorList>
            <person name="Bernier A.-M."/>
            <person name="Bernard K."/>
        </authorList>
    </citation>
    <scope>NUCLEOTIDE SEQUENCE [LARGE SCALE GENOMIC DNA]</scope>
    <source>
        <strain evidence="2">NML 93-0612</strain>
    </source>
</reference>
<keyword evidence="2" id="KW-1185">Reference proteome</keyword>
<evidence type="ECO:0000313" key="1">
    <source>
        <dbReference type="EMBL" id="QMV85840.1"/>
    </source>
</evidence>
<proteinExistence type="predicted"/>
<protein>
    <recommendedName>
        <fullName evidence="3">Integrase</fullName>
    </recommendedName>
</protein>
<evidence type="ECO:0000313" key="2">
    <source>
        <dbReference type="Proteomes" id="UP000515570"/>
    </source>
</evidence>
<dbReference type="EMBL" id="CP059833">
    <property type="protein sequence ID" value="QMV85840.1"/>
    <property type="molecule type" value="Genomic_DNA"/>
</dbReference>
<gene>
    <name evidence="1" type="ORF">HW450_03655</name>
</gene>